<evidence type="ECO:0000256" key="3">
    <source>
        <dbReference type="ARBA" id="ARBA00022664"/>
    </source>
</evidence>
<keyword evidence="4 8" id="KW-0479">Metal-binding</keyword>
<evidence type="ECO:0000256" key="7">
    <source>
        <dbReference type="ARBA" id="ARBA00023242"/>
    </source>
</evidence>
<dbReference type="EMBL" id="HE575318">
    <property type="protein sequence ID" value="CCC90734.1"/>
    <property type="molecule type" value="Genomic_DNA"/>
</dbReference>
<name>G0UM70_TRYCI</name>
<dbReference type="InterPro" id="IPR007854">
    <property type="entry name" value="Fip1_dom"/>
</dbReference>
<dbReference type="VEuPathDB" id="TriTrypDB:TcIL3000_5_4940"/>
<evidence type="ECO:0000256" key="4">
    <source>
        <dbReference type="ARBA" id="ARBA00022723"/>
    </source>
</evidence>
<dbReference type="PROSITE" id="PS50103">
    <property type="entry name" value="ZF_C3H1"/>
    <property type="match status" value="1"/>
</dbReference>
<dbReference type="GO" id="GO:0008270">
    <property type="term" value="F:zinc ion binding"/>
    <property type="evidence" value="ECO:0007669"/>
    <property type="project" value="UniProtKB-KW"/>
</dbReference>
<evidence type="ECO:0000256" key="2">
    <source>
        <dbReference type="ARBA" id="ARBA00007459"/>
    </source>
</evidence>
<dbReference type="InterPro" id="IPR000571">
    <property type="entry name" value="Znf_CCCH"/>
</dbReference>
<evidence type="ECO:0000256" key="1">
    <source>
        <dbReference type="ARBA" id="ARBA00004123"/>
    </source>
</evidence>
<dbReference type="SMART" id="SM00356">
    <property type="entry name" value="ZnF_C3H1"/>
    <property type="match status" value="1"/>
</dbReference>
<evidence type="ECO:0000256" key="6">
    <source>
        <dbReference type="ARBA" id="ARBA00022833"/>
    </source>
</evidence>
<dbReference type="AlphaFoldDB" id="G0UM70"/>
<feature type="domain" description="C3H1-type" evidence="10">
    <location>
        <begin position="172"/>
        <end position="199"/>
    </location>
</feature>
<gene>
    <name evidence="11" type="ORF">TCIL3000_5_4940</name>
</gene>
<evidence type="ECO:0000256" key="5">
    <source>
        <dbReference type="ARBA" id="ARBA00022771"/>
    </source>
</evidence>
<keyword evidence="7" id="KW-0539">Nucleus</keyword>
<dbReference type="SUPFAM" id="SSF90229">
    <property type="entry name" value="CCCH zinc finger"/>
    <property type="match status" value="1"/>
</dbReference>
<feature type="region of interest" description="Disordered" evidence="9">
    <location>
        <begin position="1"/>
        <end position="46"/>
    </location>
</feature>
<keyword evidence="5 8" id="KW-0863">Zinc-finger</keyword>
<comment type="similarity">
    <text evidence="2">Belongs to the FIP1 family.</text>
</comment>
<evidence type="ECO:0000256" key="8">
    <source>
        <dbReference type="PROSITE-ProRule" id="PRU00723"/>
    </source>
</evidence>
<reference evidence="11" key="1">
    <citation type="journal article" date="2012" name="Proc. Natl. Acad. Sci. U.S.A.">
        <title>Antigenic diversity is generated by distinct evolutionary mechanisms in African trypanosome species.</title>
        <authorList>
            <person name="Jackson A.P."/>
            <person name="Berry A."/>
            <person name="Aslett M."/>
            <person name="Allison H.C."/>
            <person name="Burton P."/>
            <person name="Vavrova-Anderson J."/>
            <person name="Brown R."/>
            <person name="Browne H."/>
            <person name="Corton N."/>
            <person name="Hauser H."/>
            <person name="Gamble J."/>
            <person name="Gilderthorp R."/>
            <person name="Marcello L."/>
            <person name="McQuillan J."/>
            <person name="Otto T.D."/>
            <person name="Quail M.A."/>
            <person name="Sanders M.J."/>
            <person name="van Tonder A."/>
            <person name="Ginger M.L."/>
            <person name="Field M.C."/>
            <person name="Barry J.D."/>
            <person name="Hertz-Fowler C."/>
            <person name="Berriman M."/>
        </authorList>
    </citation>
    <scope>NUCLEOTIDE SEQUENCE</scope>
    <source>
        <strain evidence="11">IL3000</strain>
    </source>
</reference>
<dbReference type="InterPro" id="IPR036855">
    <property type="entry name" value="Znf_CCCH_sf"/>
</dbReference>
<keyword evidence="6 8" id="KW-0862">Zinc</keyword>
<feature type="region of interest" description="Disordered" evidence="9">
    <location>
        <begin position="245"/>
        <end position="265"/>
    </location>
</feature>
<sequence length="265" mass="29306">MAEMDGDPFVVARTEDLENPQFMAGEAEYQRQERQQPPPPGYEGGEVKDDVVGLIPLCVRHTEGPQINTAVFGYDIAQMQKRPWDEPGANLKDYFNYGFNESSWRLYCAMQAEGESSLLAKANTFLMQLNSTAMKGAADDAAGGGDGGMYYMPPQHPQGSSHGYYGGSREGYHGTKVCQRFMEGCCNKGDHCNYSHVFGGVYLSPGMRHQHHHYHSHQRNPQCVLPTYASDPGVLPQVVTTGVLDTKTPAPPYNTAVRSHRPVEE</sequence>
<dbReference type="Gene3D" id="4.10.1000.10">
    <property type="entry name" value="Zinc finger, CCCH-type"/>
    <property type="match status" value="1"/>
</dbReference>
<dbReference type="GO" id="GO:0006397">
    <property type="term" value="P:mRNA processing"/>
    <property type="evidence" value="ECO:0007669"/>
    <property type="project" value="UniProtKB-KW"/>
</dbReference>
<organism evidence="11">
    <name type="scientific">Trypanosoma congolense (strain IL3000)</name>
    <dbReference type="NCBI Taxonomy" id="1068625"/>
    <lineage>
        <taxon>Eukaryota</taxon>
        <taxon>Discoba</taxon>
        <taxon>Euglenozoa</taxon>
        <taxon>Kinetoplastea</taxon>
        <taxon>Metakinetoplastina</taxon>
        <taxon>Trypanosomatida</taxon>
        <taxon>Trypanosomatidae</taxon>
        <taxon>Trypanosoma</taxon>
        <taxon>Nannomonas</taxon>
    </lineage>
</organism>
<dbReference type="Pfam" id="PF05182">
    <property type="entry name" value="Fip1"/>
    <property type="match status" value="1"/>
</dbReference>
<protein>
    <submittedName>
        <fullName evidence="11">Uncharacterized protein TCIL3000_5_4940</fullName>
    </submittedName>
</protein>
<evidence type="ECO:0000259" key="10">
    <source>
        <dbReference type="PROSITE" id="PS50103"/>
    </source>
</evidence>
<accession>G0UM70</accession>
<keyword evidence="3" id="KW-0507">mRNA processing</keyword>
<feature type="zinc finger region" description="C3H1-type" evidence="8">
    <location>
        <begin position="172"/>
        <end position="199"/>
    </location>
</feature>
<proteinExistence type="inferred from homology"/>
<evidence type="ECO:0000256" key="9">
    <source>
        <dbReference type="SAM" id="MobiDB-lite"/>
    </source>
</evidence>
<dbReference type="GO" id="GO:0005634">
    <property type="term" value="C:nucleus"/>
    <property type="evidence" value="ECO:0007669"/>
    <property type="project" value="UniProtKB-SubCell"/>
</dbReference>
<evidence type="ECO:0000313" key="11">
    <source>
        <dbReference type="EMBL" id="CCC90734.1"/>
    </source>
</evidence>
<comment type="subcellular location">
    <subcellularLocation>
        <location evidence="1">Nucleus</location>
    </subcellularLocation>
</comment>